<dbReference type="HOGENOM" id="CLU_3333399_0_0_11"/>
<gene>
    <name evidence="2" type="ordered locus">SCATT_29430</name>
</gene>
<accession>G8WS74</accession>
<feature type="region of interest" description="Disordered" evidence="1">
    <location>
        <begin position="1"/>
        <end position="25"/>
    </location>
</feature>
<name>G8WS74_STREN</name>
<sequence length="38" mass="4073">MKHGPAPDAALPRTRPRPIPAPRVSRETLLAESIGITV</sequence>
<proteinExistence type="predicted"/>
<reference evidence="3" key="1">
    <citation type="submission" date="2011-12" db="EMBL/GenBank/DDBJ databases">
        <title>Complete genome sequence of Streptomyces cattleya strain DSM 46488.</title>
        <authorList>
            <person name="Ou H.-Y."/>
            <person name="Li P."/>
            <person name="Zhao C."/>
            <person name="O'Hagan D."/>
            <person name="Deng Z."/>
        </authorList>
    </citation>
    <scope>NUCLEOTIDE SEQUENCE [LARGE SCALE GENOMIC DNA]</scope>
    <source>
        <strain evidence="3">ATCC 35852 / DSM 46488 / JCM 4925 / NBRC 14057 / NRRL 8057</strain>
    </source>
</reference>
<evidence type="ECO:0000313" key="3">
    <source>
        <dbReference type="Proteomes" id="UP000007842"/>
    </source>
</evidence>
<dbReference type="STRING" id="1003195.SCATT_29430"/>
<dbReference type="EMBL" id="CP003219">
    <property type="protein sequence ID" value="AEW95314.1"/>
    <property type="molecule type" value="Genomic_DNA"/>
</dbReference>
<evidence type="ECO:0000313" key="2">
    <source>
        <dbReference type="EMBL" id="AEW95314.1"/>
    </source>
</evidence>
<dbReference type="KEGG" id="scy:SCATT_29430"/>
<protein>
    <submittedName>
        <fullName evidence="2">Uncharacterized protein</fullName>
    </submittedName>
</protein>
<dbReference type="Proteomes" id="UP000007842">
    <property type="component" value="Chromosome"/>
</dbReference>
<keyword evidence="3" id="KW-1185">Reference proteome</keyword>
<dbReference type="AlphaFoldDB" id="G8WS74"/>
<organism evidence="2 3">
    <name type="scientific">Streptantibioticus cattleyicolor (strain ATCC 35852 / DSM 46488 / JCM 4925 / NBRC 14057 / NRRL 8057)</name>
    <name type="common">Streptomyces cattleya</name>
    <dbReference type="NCBI Taxonomy" id="1003195"/>
    <lineage>
        <taxon>Bacteria</taxon>
        <taxon>Bacillati</taxon>
        <taxon>Actinomycetota</taxon>
        <taxon>Actinomycetes</taxon>
        <taxon>Kitasatosporales</taxon>
        <taxon>Streptomycetaceae</taxon>
        <taxon>Streptantibioticus</taxon>
    </lineage>
</organism>
<evidence type="ECO:0000256" key="1">
    <source>
        <dbReference type="SAM" id="MobiDB-lite"/>
    </source>
</evidence>
<dbReference type="PATRIC" id="fig|1003195.29.peg.2943"/>